<name>A0AAD7WFG3_9TELE</name>
<protein>
    <submittedName>
        <fullName evidence="2">Uncharacterized protein</fullName>
    </submittedName>
</protein>
<gene>
    <name evidence="2" type="ORF">AAFF_G00042130</name>
</gene>
<organism evidence="2 3">
    <name type="scientific">Aldrovandia affinis</name>
    <dbReference type="NCBI Taxonomy" id="143900"/>
    <lineage>
        <taxon>Eukaryota</taxon>
        <taxon>Metazoa</taxon>
        <taxon>Chordata</taxon>
        <taxon>Craniata</taxon>
        <taxon>Vertebrata</taxon>
        <taxon>Euteleostomi</taxon>
        <taxon>Actinopterygii</taxon>
        <taxon>Neopterygii</taxon>
        <taxon>Teleostei</taxon>
        <taxon>Notacanthiformes</taxon>
        <taxon>Halosauridae</taxon>
        <taxon>Aldrovandia</taxon>
    </lineage>
</organism>
<proteinExistence type="predicted"/>
<dbReference type="Proteomes" id="UP001221898">
    <property type="component" value="Unassembled WGS sequence"/>
</dbReference>
<reference evidence="2" key="1">
    <citation type="journal article" date="2023" name="Science">
        <title>Genome structures resolve the early diversification of teleost fishes.</title>
        <authorList>
            <person name="Parey E."/>
            <person name="Louis A."/>
            <person name="Montfort J."/>
            <person name="Bouchez O."/>
            <person name="Roques C."/>
            <person name="Iampietro C."/>
            <person name="Lluch J."/>
            <person name="Castinel A."/>
            <person name="Donnadieu C."/>
            <person name="Desvignes T."/>
            <person name="Floi Bucao C."/>
            <person name="Jouanno E."/>
            <person name="Wen M."/>
            <person name="Mejri S."/>
            <person name="Dirks R."/>
            <person name="Jansen H."/>
            <person name="Henkel C."/>
            <person name="Chen W.J."/>
            <person name="Zahm M."/>
            <person name="Cabau C."/>
            <person name="Klopp C."/>
            <person name="Thompson A.W."/>
            <person name="Robinson-Rechavi M."/>
            <person name="Braasch I."/>
            <person name="Lecointre G."/>
            <person name="Bobe J."/>
            <person name="Postlethwait J.H."/>
            <person name="Berthelot C."/>
            <person name="Roest Crollius H."/>
            <person name="Guiguen Y."/>
        </authorList>
    </citation>
    <scope>NUCLEOTIDE SEQUENCE</scope>
    <source>
        <strain evidence="2">NC1722</strain>
    </source>
</reference>
<accession>A0AAD7WFG3</accession>
<feature type="region of interest" description="Disordered" evidence="1">
    <location>
        <begin position="53"/>
        <end position="74"/>
    </location>
</feature>
<sequence>MGAYCSFWAVRGANGKRASGWTDVERQTSGMGGVVTCHWLTAADPTPSYSRLENGEAGPIRSSQRCPLGVPPHLRPAQREREQRYGAAGRRSSGAVERGLEPGRQWPARRLVVSLHRAWGQKEVSAKHAVSPCLIPRTDRMVKERERKQKDMQTGASVKRGLLTARYLSSPNYAFPASGWRRSKDAA</sequence>
<keyword evidence="3" id="KW-1185">Reference proteome</keyword>
<evidence type="ECO:0000256" key="1">
    <source>
        <dbReference type="SAM" id="MobiDB-lite"/>
    </source>
</evidence>
<dbReference type="EMBL" id="JAINUG010000122">
    <property type="protein sequence ID" value="KAJ8394858.1"/>
    <property type="molecule type" value="Genomic_DNA"/>
</dbReference>
<dbReference type="AlphaFoldDB" id="A0AAD7WFG3"/>
<evidence type="ECO:0000313" key="3">
    <source>
        <dbReference type="Proteomes" id="UP001221898"/>
    </source>
</evidence>
<evidence type="ECO:0000313" key="2">
    <source>
        <dbReference type="EMBL" id="KAJ8394858.1"/>
    </source>
</evidence>
<comment type="caution">
    <text evidence="2">The sequence shown here is derived from an EMBL/GenBank/DDBJ whole genome shotgun (WGS) entry which is preliminary data.</text>
</comment>